<evidence type="ECO:0000313" key="7">
    <source>
        <dbReference type="Proteomes" id="UP000444721"/>
    </source>
</evidence>
<dbReference type="OrthoDB" id="2021138at2759"/>
<feature type="signal peptide" evidence="4">
    <location>
        <begin position="1"/>
        <end position="23"/>
    </location>
</feature>
<dbReference type="InterPro" id="IPR028081">
    <property type="entry name" value="Leu-bd"/>
</dbReference>
<feature type="compositionally biased region" description="Polar residues" evidence="2">
    <location>
        <begin position="1834"/>
        <end position="1849"/>
    </location>
</feature>
<dbReference type="PANTHER" id="PTHR47235:SF1">
    <property type="entry name" value="BLR6548 PROTEIN"/>
    <property type="match status" value="1"/>
</dbReference>
<evidence type="ECO:0000256" key="4">
    <source>
        <dbReference type="SAM" id="SignalP"/>
    </source>
</evidence>
<evidence type="ECO:0000256" key="3">
    <source>
        <dbReference type="SAM" id="Phobius"/>
    </source>
</evidence>
<feature type="chain" id="PRO_5025427593" description="Guanylate cyclase domain-containing protein" evidence="4">
    <location>
        <begin position="24"/>
        <end position="1919"/>
    </location>
</feature>
<name>A0A6A5B9G4_NAEFO</name>
<dbReference type="VEuPathDB" id="AmoebaDB:FDP41_010035"/>
<dbReference type="InterPro" id="IPR001054">
    <property type="entry name" value="A/G_cyclase"/>
</dbReference>
<dbReference type="PANTHER" id="PTHR47235">
    <property type="entry name" value="BLR6548 PROTEIN"/>
    <property type="match status" value="1"/>
</dbReference>
<protein>
    <recommendedName>
        <fullName evidence="5">Guanylate cyclase domain-containing protein</fullName>
    </recommendedName>
</protein>
<dbReference type="RefSeq" id="XP_044556528.1">
    <property type="nucleotide sequence ID" value="XM_044700290.1"/>
</dbReference>
<sequence length="1919" mass="216237">MNDRLFVIIFLLICFLGCNKCLGKTSSTSTPIYPSAPSLDAYHWNDKDEVWFAQSAALSGVSQRLGIEMKRGIEAAFQEINHLGGVWGSKKLRLLTLDDAYEPTYTKVNTDFFLFNTTPPAGSLNSAIFNQSVGGNEDIQKKVFFGLIGYVGTPTVQAVFPDVVSTGIPLIGSFTGVGWLRKPFYPNVINLRSSYDDETAAMVDWLINIKLIRRISILYQNDAFGLSGLNGIKRSLVDRLKIPLCSSGTFTRNTLNVENAFYSIGSCNPEAIVLVGTYAPLAKFIKLVKNIAFLNHTNDDNSNQTYGYRNADRIIFLTVSFVGSAALTEDLIKTPLPSLQFGSNYYTDNVIITQVVPSPMDTSFPIVRSYQRAISQYSNQIRSSYTFIELEGYMVGKFIYNVFKNMVGQNLTRSNFIASSYFDFTSDYADESKNGGLFVFDGIQFGRYKWCQSLNMYQYYLEKSQNNTFNNNTTNGICNSDCNQGLKIIYLSSINMNTGNISFDIFRSFSWYSSGSCISDVNSVLVKPIVIGQSIEIGSIQDELLRIGILVALHQRNDKNSKNQIVLKTLYHTNAETMRNNTRELMTLHEAVALVAYSSSLLIDQPSGNSSNSQSFVNVSEFSNIAMIGVSNINSLSLRTRFIKPLIHVFTSVLEQLGTLIDYNMKIGSSRCSIIYSQEDLISFEISQMFETITHSFGRSMDSKCNIDLYSNTSSNQQMDSLLNCLTSDDANPQVLMIALRNSSKLIESLLSSIQNTYNSKPMFRKGLRIYLINSLFEYHVEQELSLESIMKNENRFSLHYVSHIPSFTSNSKLFMNEFRMAIQNLPENIPHHTEDELFHQKVLEGYFIGRMVSTLIDTNSKTNSFSSLDLLNSIYSLGSFSSGNDVMFGMFREGSCNLGYRENFLYSFNSSSGRFEETFVKTFDSSKCALFDYQHTRNTQRSTLSTTTPSTTTTLTTTLTTTTLTIPSISLSEIQQPIIMVRLIPFEEELSEYDHILSLLSEVRNDELTESKDEYMKGLNYYFQLYNNKSSTKQYIRFHTEYYSTRDQGKYSILRKVKAMIEKQGVFAFIGTIFPESLDFYSNLTQLLAHYNVPMFTLSQSMQLRQLYSKYLIRLRPSILDETAAMIGYFKQVIGSPLAIVYPQREEWTRNVIPFISQYCEANELENVHQFSYQNSLQEYYSLSSLSSYPSIILFGNDTEIFNALQYLSSALSTTVGLSSVRFQIGILSSSYSPTLQQWLLNSWDKVNHNNIHVPTLTYGPSIENQCDSIPLSSIQQFMKTFLDSYKLSEPNHHTVEGYLTGYFIETLLGRIYQEKLTTKATRSDLLNTVFSNSIFNLMGLLDVGPFGLECSNKKDQPSSLLRDNRIPFSTLSTLNNLSECNVATTPTTVQKGDYCNCNQGPRKILLTQVSLRTSKSSSTLPSNNTGVSRVLTFKDVQNFEFSFSPSSCGVQIVYPLLTKGQIAGIAIGVILNLICSAAFCIFLYYRCGSRLSHVKYAPKSGPVAIGFTDVQNSTVLWEKNEKGMREALRIHNTVMRNALEAYRGYEVKTNGDSFYVAFSDVVDALDWSIAVQHALLDAEWPSSLTQLWDCRTEWDSETQQKVWNGLRVRIGLHFGTADRVFDKTMKRPDYFGTVVNTASRIESSAFGGQILISEDMFLELWKKLGTFIVKDVKFHSHNEQSYVEEIRNRCFVNDTWSDTTGGGAATAAHMTPLHHRQSQEQSSSSATATLNVPPSPHPPPHRMVRQGSTCSNSSNTTLTVMTSTTTTAMNTFTTTTRKRYIARQRFLFIDLGEFRLKGLQQKVRLFDVRSERIQKRSFSLLLRNLEKEPSWSKEQFGNNHTGENQENAAEGGISGGGGGGENTFTPSSTPSNQHHHFNNRIVPVVASDGGEKDEYMKGTETTQILQSQSIDNKKPHP</sequence>
<feature type="compositionally biased region" description="Polar residues" evidence="2">
    <location>
        <begin position="1864"/>
        <end position="1874"/>
    </location>
</feature>
<feature type="transmembrane region" description="Helical" evidence="3">
    <location>
        <begin position="1464"/>
        <end position="1487"/>
    </location>
</feature>
<feature type="region of interest" description="Disordered" evidence="2">
    <location>
        <begin position="1704"/>
        <end position="1758"/>
    </location>
</feature>
<evidence type="ECO:0000313" key="6">
    <source>
        <dbReference type="EMBL" id="KAF0971812.1"/>
    </source>
</evidence>
<reference evidence="6 7" key="1">
    <citation type="journal article" date="2019" name="Sci. Rep.">
        <title>Nanopore sequencing improves the draft genome of the human pathogenic amoeba Naegleria fowleri.</title>
        <authorList>
            <person name="Liechti N."/>
            <person name="Schurch N."/>
            <person name="Bruggmann R."/>
            <person name="Wittwer M."/>
        </authorList>
    </citation>
    <scope>NUCLEOTIDE SEQUENCE [LARGE SCALE GENOMIC DNA]</scope>
    <source>
        <strain evidence="6 7">ATCC 30894</strain>
    </source>
</reference>
<comment type="caution">
    <text evidence="6">The sequence shown here is derived from an EMBL/GenBank/DDBJ whole genome shotgun (WGS) entry which is preliminary data.</text>
</comment>
<dbReference type="Pfam" id="PF00211">
    <property type="entry name" value="Guanylate_cyc"/>
    <property type="match status" value="1"/>
</dbReference>
<feature type="compositionally biased region" description="Gly residues" evidence="2">
    <location>
        <begin position="1854"/>
        <end position="1863"/>
    </location>
</feature>
<accession>A0A6A5B9G4</accession>
<dbReference type="CDD" id="cd07302">
    <property type="entry name" value="CHD"/>
    <property type="match status" value="1"/>
</dbReference>
<dbReference type="SUPFAM" id="SSF53822">
    <property type="entry name" value="Periplasmic binding protein-like I"/>
    <property type="match status" value="2"/>
</dbReference>
<keyword evidence="3" id="KW-1133">Transmembrane helix</keyword>
<keyword evidence="3" id="KW-0812">Transmembrane</keyword>
<evidence type="ECO:0000259" key="5">
    <source>
        <dbReference type="PROSITE" id="PS50125"/>
    </source>
</evidence>
<dbReference type="EMBL" id="VFQX01000074">
    <property type="protein sequence ID" value="KAF0971812.1"/>
    <property type="molecule type" value="Genomic_DNA"/>
</dbReference>
<feature type="compositionally biased region" description="Polar residues" evidence="2">
    <location>
        <begin position="1901"/>
        <end position="1912"/>
    </location>
</feature>
<feature type="region of interest" description="Disordered" evidence="2">
    <location>
        <begin position="1832"/>
        <end position="1919"/>
    </location>
</feature>
<dbReference type="Pfam" id="PF13458">
    <property type="entry name" value="Peripla_BP_6"/>
    <property type="match status" value="1"/>
</dbReference>
<dbReference type="GeneID" id="68117250"/>
<organism evidence="6 7">
    <name type="scientific">Naegleria fowleri</name>
    <name type="common">Brain eating amoeba</name>
    <dbReference type="NCBI Taxonomy" id="5763"/>
    <lineage>
        <taxon>Eukaryota</taxon>
        <taxon>Discoba</taxon>
        <taxon>Heterolobosea</taxon>
        <taxon>Tetramitia</taxon>
        <taxon>Eutetramitia</taxon>
        <taxon>Vahlkampfiidae</taxon>
        <taxon>Naegleria</taxon>
    </lineage>
</organism>
<dbReference type="OMA" id="WCESANV"/>
<dbReference type="PROSITE" id="PS50125">
    <property type="entry name" value="GUANYLATE_CYCLASE_2"/>
    <property type="match status" value="1"/>
</dbReference>
<dbReference type="VEuPathDB" id="AmoebaDB:NF0100160"/>
<feature type="domain" description="Guanylate cyclase" evidence="5">
    <location>
        <begin position="1506"/>
        <end position="1644"/>
    </location>
</feature>
<keyword evidence="3" id="KW-0472">Membrane</keyword>
<gene>
    <name evidence="6" type="ORF">FDP41_010035</name>
</gene>
<dbReference type="SUPFAM" id="SSF55073">
    <property type="entry name" value="Nucleotide cyclase"/>
    <property type="match status" value="1"/>
</dbReference>
<evidence type="ECO:0000256" key="2">
    <source>
        <dbReference type="SAM" id="MobiDB-lite"/>
    </source>
</evidence>
<dbReference type="Gene3D" id="3.30.70.1230">
    <property type="entry name" value="Nucleotide cyclase"/>
    <property type="match status" value="1"/>
</dbReference>
<keyword evidence="1 4" id="KW-0732">Signal</keyword>
<dbReference type="CDD" id="cd19978">
    <property type="entry name" value="PBP1_ABC_ligand_binding-like"/>
    <property type="match status" value="1"/>
</dbReference>
<dbReference type="Proteomes" id="UP000444721">
    <property type="component" value="Unassembled WGS sequence"/>
</dbReference>
<dbReference type="SMART" id="SM00044">
    <property type="entry name" value="CYCc"/>
    <property type="match status" value="1"/>
</dbReference>
<dbReference type="GO" id="GO:0035556">
    <property type="term" value="P:intracellular signal transduction"/>
    <property type="evidence" value="ECO:0007669"/>
    <property type="project" value="InterPro"/>
</dbReference>
<dbReference type="VEuPathDB" id="AmoebaDB:NfTy_081990"/>
<proteinExistence type="predicted"/>
<dbReference type="InterPro" id="IPR028082">
    <property type="entry name" value="Peripla_BP_I"/>
</dbReference>
<evidence type="ECO:0000256" key="1">
    <source>
        <dbReference type="ARBA" id="ARBA00022729"/>
    </source>
</evidence>
<dbReference type="GO" id="GO:0009190">
    <property type="term" value="P:cyclic nucleotide biosynthetic process"/>
    <property type="evidence" value="ECO:0007669"/>
    <property type="project" value="InterPro"/>
</dbReference>
<dbReference type="VEuPathDB" id="AmoebaDB:NF0085890"/>
<dbReference type="Gene3D" id="3.40.50.2300">
    <property type="match status" value="3"/>
</dbReference>
<dbReference type="InterPro" id="IPR029787">
    <property type="entry name" value="Nucleotide_cyclase"/>
</dbReference>
<keyword evidence="7" id="KW-1185">Reference proteome</keyword>